<dbReference type="NCBIfam" id="NF011100">
    <property type="entry name" value="PRK14527.1"/>
    <property type="match status" value="1"/>
</dbReference>
<dbReference type="InterPro" id="IPR006259">
    <property type="entry name" value="Adenyl_kin_sub"/>
</dbReference>
<dbReference type="HAMAP" id="MF_00235">
    <property type="entry name" value="Adenylate_kinase_Adk"/>
    <property type="match status" value="1"/>
</dbReference>
<organism evidence="8">
    <name type="scientific">Schistocephalus solidus</name>
    <name type="common">Tapeworm</name>
    <dbReference type="NCBI Taxonomy" id="70667"/>
    <lineage>
        <taxon>Eukaryota</taxon>
        <taxon>Metazoa</taxon>
        <taxon>Spiralia</taxon>
        <taxon>Lophotrochozoa</taxon>
        <taxon>Platyhelminthes</taxon>
        <taxon>Cestoda</taxon>
        <taxon>Eucestoda</taxon>
        <taxon>Diphyllobothriidea</taxon>
        <taxon>Diphyllobothriidae</taxon>
        <taxon>Schistocephalus</taxon>
    </lineage>
</organism>
<dbReference type="STRING" id="70667.A0A183T695"/>
<dbReference type="PROSITE" id="PS00113">
    <property type="entry name" value="ADENYLATE_KINASE"/>
    <property type="match status" value="1"/>
</dbReference>
<gene>
    <name evidence="6" type="ORF">SSLN_LOCUS11993</name>
</gene>
<evidence type="ECO:0000256" key="4">
    <source>
        <dbReference type="RuleBase" id="RU003330"/>
    </source>
</evidence>
<dbReference type="PRINTS" id="PR00094">
    <property type="entry name" value="ADENYLTKNASE"/>
</dbReference>
<dbReference type="NCBIfam" id="TIGR01351">
    <property type="entry name" value="adk"/>
    <property type="match status" value="1"/>
</dbReference>
<dbReference type="InterPro" id="IPR033690">
    <property type="entry name" value="Adenylat_kinase_CS"/>
</dbReference>
<evidence type="ECO:0000256" key="1">
    <source>
        <dbReference type="ARBA" id="ARBA00022679"/>
    </source>
</evidence>
<evidence type="ECO:0000256" key="3">
    <source>
        <dbReference type="ARBA" id="ARBA00022777"/>
    </source>
</evidence>
<dbReference type="PANTHER" id="PTHR23359">
    <property type="entry name" value="NUCLEOTIDE KINASE"/>
    <property type="match status" value="1"/>
</dbReference>
<dbReference type="FunFam" id="3.40.50.300:FF:000106">
    <property type="entry name" value="Adenylate kinase mitochondrial"/>
    <property type="match status" value="1"/>
</dbReference>
<dbReference type="EMBL" id="UYSU01036941">
    <property type="protein sequence ID" value="VDL98378.1"/>
    <property type="molecule type" value="Genomic_DNA"/>
</dbReference>
<keyword evidence="2" id="KW-0547">Nucleotide-binding</keyword>
<dbReference type="GO" id="GO:0005524">
    <property type="term" value="F:ATP binding"/>
    <property type="evidence" value="ECO:0007669"/>
    <property type="project" value="InterPro"/>
</dbReference>
<reference evidence="8" key="1">
    <citation type="submission" date="2016-06" db="UniProtKB">
        <authorList>
            <consortium name="WormBaseParasite"/>
        </authorList>
    </citation>
    <scope>IDENTIFICATION</scope>
</reference>
<keyword evidence="7" id="KW-1185">Reference proteome</keyword>
<evidence type="ECO:0000259" key="5">
    <source>
        <dbReference type="Pfam" id="PF05191"/>
    </source>
</evidence>
<dbReference type="InterPro" id="IPR007862">
    <property type="entry name" value="Adenylate_kinase_lid-dom"/>
</dbReference>
<evidence type="ECO:0000313" key="7">
    <source>
        <dbReference type="Proteomes" id="UP000275846"/>
    </source>
</evidence>
<feature type="domain" description="Adenylate kinase active site lid" evidence="5">
    <location>
        <begin position="143"/>
        <end position="178"/>
    </location>
</feature>
<evidence type="ECO:0000313" key="8">
    <source>
        <dbReference type="WBParaSite" id="SSLN_0001244401-mRNA-1"/>
    </source>
</evidence>
<accession>A0A183T695</accession>
<dbReference type="Pfam" id="PF00406">
    <property type="entry name" value="ADK"/>
    <property type="match status" value="1"/>
</dbReference>
<proteinExistence type="inferred from homology"/>
<dbReference type="OrthoDB" id="439792at2759"/>
<dbReference type="Pfam" id="PF05191">
    <property type="entry name" value="ADK_lid"/>
    <property type="match status" value="1"/>
</dbReference>
<evidence type="ECO:0000313" key="6">
    <source>
        <dbReference type="EMBL" id="VDL98378.1"/>
    </source>
</evidence>
<keyword evidence="3 4" id="KW-0418">Kinase</keyword>
<dbReference type="AlphaFoldDB" id="A0A183T695"/>
<name>A0A183T695_SCHSO</name>
<dbReference type="InterPro" id="IPR027417">
    <property type="entry name" value="P-loop_NTPase"/>
</dbReference>
<dbReference type="SUPFAM" id="SSF52540">
    <property type="entry name" value="P-loop containing nucleoside triphosphate hydrolases"/>
    <property type="match status" value="1"/>
</dbReference>
<dbReference type="Proteomes" id="UP000275846">
    <property type="component" value="Unassembled WGS sequence"/>
</dbReference>
<dbReference type="Gene3D" id="3.40.50.300">
    <property type="entry name" value="P-loop containing nucleotide triphosphate hydrolases"/>
    <property type="match status" value="1"/>
</dbReference>
<dbReference type="CDD" id="cd01428">
    <property type="entry name" value="ADK"/>
    <property type="match status" value="1"/>
</dbReference>
<evidence type="ECO:0000256" key="2">
    <source>
        <dbReference type="ARBA" id="ARBA00022741"/>
    </source>
</evidence>
<comment type="similarity">
    <text evidence="4">Belongs to the adenylate kinase family.</text>
</comment>
<protein>
    <submittedName>
        <fullName evidence="8">ADK_lid domain-containing protein</fullName>
    </submittedName>
</protein>
<keyword evidence="1 4" id="KW-0808">Transferase</keyword>
<dbReference type="NCBIfam" id="NF001381">
    <property type="entry name" value="PRK00279.1-3"/>
    <property type="match status" value="1"/>
</dbReference>
<dbReference type="WBParaSite" id="SSLN_0001244401-mRNA-1">
    <property type="protein sequence ID" value="SSLN_0001244401-mRNA-1"/>
    <property type="gene ID" value="SSLN_0001244401"/>
</dbReference>
<dbReference type="GO" id="GO:0004017">
    <property type="term" value="F:AMP kinase activity"/>
    <property type="evidence" value="ECO:0007669"/>
    <property type="project" value="InterPro"/>
</dbReference>
<dbReference type="InterPro" id="IPR000850">
    <property type="entry name" value="Adenylat/UMP-CMP_kin"/>
</dbReference>
<reference evidence="6 7" key="2">
    <citation type="submission" date="2018-11" db="EMBL/GenBank/DDBJ databases">
        <authorList>
            <consortium name="Pathogen Informatics"/>
        </authorList>
    </citation>
    <scope>NUCLEOTIDE SEQUENCE [LARGE SCALE GENOMIC DNA]</scope>
    <source>
        <strain evidence="6 7">NST_G2</strain>
    </source>
</reference>
<sequence>MFWRKWFSSGDDKTAKTNLILLGPPGCGKGTQAPRLVKKYEICHLSTGDMLRAIINSGSELGNKVKKIMDAGQLVSDDIVCELIDMNLDNPECKKGFVLDGFPRTTSQAEKLQNLLKKREEFLTGVIELKVPDAVLEQRICGRLFHLASGRSYHEIFNPPKVPMTDDVTGERLVRRTDDTKEALTKRLEAYHKMTSPLVGFYQNLKLHIPIDGTKKIDEIFEDITHSVAHRLKFLCFTSFC</sequence>